<dbReference type="GO" id="GO:0099621">
    <property type="term" value="F:undecaprenyl-phosphate 4-deoxy-4-formamido-L-arabinose transferase activity"/>
    <property type="evidence" value="ECO:0007669"/>
    <property type="project" value="TreeGrafter"/>
</dbReference>
<sequence>MSSIPQASLDLSIVIPAYNEAESLPELIEWISRVLSAYNWKYEIIVIDDGSEDQTAQVLHTLKKQYPALRAIRFLRNYGKSAALQSGFEAARGAVVITMDADLQDDPEEIPALYRMIRQEGYDLVSGWKYKRYDPLSKTLPSKLFNAVTRKLSGIPLHDFNCGLKAYRFEVVKSIEVYGEMHRYLPVIAKWAGFKRIGEKKVKHHPRRYGKTKFGIERFLFGFLDLLSIQFVSRFRKRPMHFFGGLGVLSFTIGAFITLWLIVYKLWALAHGLPYREVSEQPLFYLALTSIIIGFQLFLTGFLGEMVVSTVPKRHDYIIAETID</sequence>
<dbReference type="PANTHER" id="PTHR48090:SF3">
    <property type="entry name" value="UNDECAPRENYL-PHOSPHATE 4-DEOXY-4-FORMAMIDO-L-ARABINOSE TRANSFERASE"/>
    <property type="match status" value="1"/>
</dbReference>
<keyword evidence="2" id="KW-0328">Glycosyltransferase</keyword>
<dbReference type="GO" id="GO:0009103">
    <property type="term" value="P:lipopolysaccharide biosynthetic process"/>
    <property type="evidence" value="ECO:0007669"/>
    <property type="project" value="UniProtKB-KW"/>
</dbReference>
<keyword evidence="3 10" id="KW-0808">Transferase</keyword>
<keyword evidence="11" id="KW-1185">Reference proteome</keyword>
<organism evidence="10 11">
    <name type="scientific">Thermonema lapsum</name>
    <dbReference type="NCBI Taxonomy" id="28195"/>
    <lineage>
        <taxon>Bacteria</taxon>
        <taxon>Pseudomonadati</taxon>
        <taxon>Bacteroidota</taxon>
        <taxon>Cytophagia</taxon>
        <taxon>Cytophagales</taxon>
        <taxon>Thermonemataceae</taxon>
        <taxon>Thermonema</taxon>
    </lineage>
</organism>
<feature type="transmembrane region" description="Helical" evidence="8">
    <location>
        <begin position="242"/>
        <end position="263"/>
    </location>
</feature>
<feature type="domain" description="Glycosyltransferase 2-like" evidence="9">
    <location>
        <begin position="12"/>
        <end position="174"/>
    </location>
</feature>
<dbReference type="SUPFAM" id="SSF53448">
    <property type="entry name" value="Nucleotide-diphospho-sugar transferases"/>
    <property type="match status" value="1"/>
</dbReference>
<dbReference type="Pfam" id="PF00535">
    <property type="entry name" value="Glycos_transf_2"/>
    <property type="match status" value="1"/>
</dbReference>
<dbReference type="InterPro" id="IPR050256">
    <property type="entry name" value="Glycosyltransferase_2"/>
</dbReference>
<evidence type="ECO:0000256" key="6">
    <source>
        <dbReference type="ARBA" id="ARBA00022989"/>
    </source>
</evidence>
<reference evidence="10 11" key="1">
    <citation type="submission" date="2020-03" db="EMBL/GenBank/DDBJ databases">
        <title>Genomic Encyclopedia of Type Strains, Phase IV (KMG-IV): sequencing the most valuable type-strain genomes for metagenomic binning, comparative biology and taxonomic classification.</title>
        <authorList>
            <person name="Goeker M."/>
        </authorList>
    </citation>
    <scope>NUCLEOTIDE SEQUENCE [LARGE SCALE GENOMIC DNA]</scope>
    <source>
        <strain evidence="10 11">DSM 5718</strain>
    </source>
</reference>
<evidence type="ECO:0000313" key="10">
    <source>
        <dbReference type="EMBL" id="NIK72621.1"/>
    </source>
</evidence>
<proteinExistence type="predicted"/>
<keyword evidence="5" id="KW-0448">Lipopolysaccharide biosynthesis</keyword>
<protein>
    <submittedName>
        <fullName evidence="10">Glycosyltransferase involved in cell wall biosynthesis</fullName>
    </submittedName>
</protein>
<dbReference type="Gene3D" id="3.90.550.10">
    <property type="entry name" value="Spore Coat Polysaccharide Biosynthesis Protein SpsA, Chain A"/>
    <property type="match status" value="1"/>
</dbReference>
<comment type="caution">
    <text evidence="10">The sequence shown here is derived from an EMBL/GenBank/DDBJ whole genome shotgun (WGS) entry which is preliminary data.</text>
</comment>
<dbReference type="InterPro" id="IPR001173">
    <property type="entry name" value="Glyco_trans_2-like"/>
</dbReference>
<feature type="transmembrane region" description="Helical" evidence="8">
    <location>
        <begin position="283"/>
        <end position="304"/>
    </location>
</feature>
<keyword evidence="6 8" id="KW-1133">Transmembrane helix</keyword>
<evidence type="ECO:0000313" key="11">
    <source>
        <dbReference type="Proteomes" id="UP000537126"/>
    </source>
</evidence>
<evidence type="ECO:0000259" key="9">
    <source>
        <dbReference type="Pfam" id="PF00535"/>
    </source>
</evidence>
<dbReference type="CDD" id="cd04187">
    <property type="entry name" value="DPM1_like_bac"/>
    <property type="match status" value="1"/>
</dbReference>
<dbReference type="PANTHER" id="PTHR48090">
    <property type="entry name" value="UNDECAPRENYL-PHOSPHATE 4-DEOXY-4-FORMAMIDO-L-ARABINOSE TRANSFERASE-RELATED"/>
    <property type="match status" value="1"/>
</dbReference>
<keyword evidence="4 8" id="KW-0812">Transmembrane</keyword>
<keyword evidence="1" id="KW-1003">Cell membrane</keyword>
<dbReference type="InterPro" id="IPR029044">
    <property type="entry name" value="Nucleotide-diphossugar_trans"/>
</dbReference>
<dbReference type="EMBL" id="JAASRN010000001">
    <property type="protein sequence ID" value="NIK72621.1"/>
    <property type="molecule type" value="Genomic_DNA"/>
</dbReference>
<keyword evidence="7 8" id="KW-0472">Membrane</keyword>
<evidence type="ECO:0000256" key="1">
    <source>
        <dbReference type="ARBA" id="ARBA00022475"/>
    </source>
</evidence>
<evidence type="ECO:0000256" key="3">
    <source>
        <dbReference type="ARBA" id="ARBA00022679"/>
    </source>
</evidence>
<evidence type="ECO:0000256" key="5">
    <source>
        <dbReference type="ARBA" id="ARBA00022985"/>
    </source>
</evidence>
<dbReference type="AlphaFoldDB" id="A0A846MMC5"/>
<accession>A0A846MMC5</accession>
<evidence type="ECO:0000256" key="8">
    <source>
        <dbReference type="SAM" id="Phobius"/>
    </source>
</evidence>
<dbReference type="RefSeq" id="WP_166917940.1">
    <property type="nucleotide sequence ID" value="NZ_JAASRN010000001.1"/>
</dbReference>
<evidence type="ECO:0000256" key="7">
    <source>
        <dbReference type="ARBA" id="ARBA00023136"/>
    </source>
</evidence>
<gene>
    <name evidence="10" type="ORF">FHS56_000107</name>
</gene>
<name>A0A846MMC5_9BACT</name>
<evidence type="ECO:0000256" key="4">
    <source>
        <dbReference type="ARBA" id="ARBA00022692"/>
    </source>
</evidence>
<dbReference type="Proteomes" id="UP000537126">
    <property type="component" value="Unassembled WGS sequence"/>
</dbReference>
<dbReference type="GO" id="GO:0005886">
    <property type="term" value="C:plasma membrane"/>
    <property type="evidence" value="ECO:0007669"/>
    <property type="project" value="TreeGrafter"/>
</dbReference>
<evidence type="ECO:0000256" key="2">
    <source>
        <dbReference type="ARBA" id="ARBA00022676"/>
    </source>
</evidence>